<dbReference type="NCBIfam" id="TIGR00230">
    <property type="entry name" value="sfsA"/>
    <property type="match status" value="1"/>
</dbReference>
<dbReference type="GO" id="GO:0003677">
    <property type="term" value="F:DNA binding"/>
    <property type="evidence" value="ECO:0007669"/>
    <property type="project" value="InterPro"/>
</dbReference>
<dbReference type="Pfam" id="PF17746">
    <property type="entry name" value="SfsA_N"/>
    <property type="match status" value="1"/>
</dbReference>
<evidence type="ECO:0000259" key="2">
    <source>
        <dbReference type="Pfam" id="PF03749"/>
    </source>
</evidence>
<reference evidence="4" key="1">
    <citation type="submission" date="2005-07" db="EMBL/GenBank/DDBJ databases">
        <title>A hyperthermophilic lifestyle for uncultured Archaea of the DHVE2 lineage: evidence from environmental genomics.</title>
        <authorList>
            <person name="Moussard H."/>
            <person name="Hennecke G."/>
            <person name="Moreira D."/>
            <person name="Jouffe V."/>
            <person name="Lopez-Garcia P."/>
            <person name="Jeanthon C."/>
        </authorList>
    </citation>
    <scope>NUCLEOTIDE SEQUENCE</scope>
</reference>
<feature type="domain" description="Sugar fermentation stimulation protein C-terminal" evidence="2">
    <location>
        <begin position="87"/>
        <end position="211"/>
    </location>
</feature>
<proteinExistence type="inferred from homology"/>
<dbReference type="Gene3D" id="3.40.1350.60">
    <property type="match status" value="1"/>
</dbReference>
<sequence length="225" mass="25461">MWKVMDIPVSKQTVFLERKNRFLGVVEGGIKVHVHDPGRLEELLYPGNEVLILHTPGKHRKTEWDLIAARAPEDGSWVLVHSGYHRRISERILEKMFSEADINPEVRLGESRIDFMIRGNGDIAVEVKGCTLARNEIALFPDAPTTRGTRHVHELIQFKKAGNEAMLLILIFRNARCFAPNSDTDPKFADAFRAAVNVGVRVAPVRLVYSPPGVYFVEELPLCER</sequence>
<protein>
    <recommendedName>
        <fullName evidence="1">Sugar fermentation stimulation protein homolog</fullName>
    </recommendedName>
</protein>
<dbReference type="InterPro" id="IPR040452">
    <property type="entry name" value="SfsA_C"/>
</dbReference>
<evidence type="ECO:0000259" key="3">
    <source>
        <dbReference type="Pfam" id="PF17746"/>
    </source>
</evidence>
<dbReference type="PANTHER" id="PTHR30545:SF2">
    <property type="entry name" value="SUGAR FERMENTATION STIMULATION PROTEIN A"/>
    <property type="match status" value="1"/>
</dbReference>
<name>Q3SA93_9EURY</name>
<dbReference type="Gene3D" id="2.40.50.580">
    <property type="match status" value="1"/>
</dbReference>
<evidence type="ECO:0000256" key="1">
    <source>
        <dbReference type="HAMAP-Rule" id="MF_00095"/>
    </source>
</evidence>
<comment type="similarity">
    <text evidence="1">Belongs to the SfsA family.</text>
</comment>
<dbReference type="InterPro" id="IPR041465">
    <property type="entry name" value="SfsA_N"/>
</dbReference>
<dbReference type="PANTHER" id="PTHR30545">
    <property type="entry name" value="SUGAR FERMENTATION STIMULATION PROTEIN A"/>
    <property type="match status" value="1"/>
</dbReference>
<dbReference type="CDD" id="cd22357">
    <property type="entry name" value="SfsA-like"/>
    <property type="match status" value="1"/>
</dbReference>
<dbReference type="AlphaFoldDB" id="Q3SA93"/>
<feature type="domain" description="SfsA N-terminal OB" evidence="3">
    <location>
        <begin position="16"/>
        <end position="80"/>
    </location>
</feature>
<dbReference type="EMBL" id="DQ118404">
    <property type="protein sequence ID" value="AAZ32489.1"/>
    <property type="molecule type" value="Genomic_DNA"/>
</dbReference>
<organism evidence="4">
    <name type="scientific">uncultured euryarchaeote Alv-FOS4</name>
    <dbReference type="NCBI Taxonomy" id="337893"/>
    <lineage>
        <taxon>Archaea</taxon>
        <taxon>Methanobacteriati</taxon>
        <taxon>Methanobacteriota</taxon>
        <taxon>environmental samples</taxon>
    </lineage>
</organism>
<gene>
    <name evidence="1" type="primary">sfsA</name>
</gene>
<evidence type="ECO:0000313" key="4">
    <source>
        <dbReference type="EMBL" id="AAZ32489.1"/>
    </source>
</evidence>
<dbReference type="Pfam" id="PF03749">
    <property type="entry name" value="SfsA"/>
    <property type="match status" value="1"/>
</dbReference>
<dbReference type="HAMAP" id="MF_00095">
    <property type="entry name" value="SfsA"/>
    <property type="match status" value="1"/>
</dbReference>
<dbReference type="InterPro" id="IPR005224">
    <property type="entry name" value="SfsA"/>
</dbReference>
<accession>Q3SA93</accession>